<dbReference type="PRINTS" id="PR00463">
    <property type="entry name" value="EP450I"/>
</dbReference>
<keyword evidence="9 12" id="KW-0503">Monooxygenase</keyword>
<keyword evidence="5 11" id="KW-0479">Metal-binding</keyword>
<evidence type="ECO:0000256" key="3">
    <source>
        <dbReference type="ARBA" id="ARBA00022617"/>
    </source>
</evidence>
<dbReference type="PROSITE" id="PS00086">
    <property type="entry name" value="CYTOCHROME_P450"/>
    <property type="match status" value="1"/>
</dbReference>
<evidence type="ECO:0000256" key="2">
    <source>
        <dbReference type="ARBA" id="ARBA00010617"/>
    </source>
</evidence>
<keyword evidence="6" id="KW-1133">Transmembrane helix</keyword>
<dbReference type="InterPro" id="IPR017972">
    <property type="entry name" value="Cyt_P450_CS"/>
</dbReference>
<evidence type="ECO:0000256" key="11">
    <source>
        <dbReference type="PIRSR" id="PIRSR602401-1"/>
    </source>
</evidence>
<keyword evidence="7 12" id="KW-0560">Oxidoreductase</keyword>
<evidence type="ECO:0000256" key="13">
    <source>
        <dbReference type="SAM" id="MobiDB-lite"/>
    </source>
</evidence>
<dbReference type="InterPro" id="IPR002401">
    <property type="entry name" value="Cyt_P450_E_grp-I"/>
</dbReference>
<dbReference type="InterPro" id="IPR050665">
    <property type="entry name" value="Cytochrome_P450_Monooxygen"/>
</dbReference>
<comment type="similarity">
    <text evidence="2 12">Belongs to the cytochrome P450 family.</text>
</comment>
<evidence type="ECO:0000313" key="15">
    <source>
        <dbReference type="Proteomes" id="UP001604277"/>
    </source>
</evidence>
<dbReference type="SUPFAM" id="SSF48264">
    <property type="entry name" value="Cytochrome P450"/>
    <property type="match status" value="1"/>
</dbReference>
<organism evidence="14 15">
    <name type="scientific">Forsythia ovata</name>
    <dbReference type="NCBI Taxonomy" id="205694"/>
    <lineage>
        <taxon>Eukaryota</taxon>
        <taxon>Viridiplantae</taxon>
        <taxon>Streptophyta</taxon>
        <taxon>Embryophyta</taxon>
        <taxon>Tracheophyta</taxon>
        <taxon>Spermatophyta</taxon>
        <taxon>Magnoliopsida</taxon>
        <taxon>eudicotyledons</taxon>
        <taxon>Gunneridae</taxon>
        <taxon>Pentapetalae</taxon>
        <taxon>asterids</taxon>
        <taxon>lamiids</taxon>
        <taxon>Lamiales</taxon>
        <taxon>Oleaceae</taxon>
        <taxon>Forsythieae</taxon>
        <taxon>Forsythia</taxon>
    </lineage>
</organism>
<dbReference type="Pfam" id="PF00067">
    <property type="entry name" value="p450"/>
    <property type="match status" value="1"/>
</dbReference>
<keyword evidence="10" id="KW-0472">Membrane</keyword>
<dbReference type="CDD" id="cd20642">
    <property type="entry name" value="CYP72"/>
    <property type="match status" value="1"/>
</dbReference>
<evidence type="ECO:0000313" key="14">
    <source>
        <dbReference type="EMBL" id="KAL2497003.1"/>
    </source>
</evidence>
<evidence type="ECO:0000256" key="12">
    <source>
        <dbReference type="RuleBase" id="RU000461"/>
    </source>
</evidence>
<sequence length="621" mass="70620">MPRPSGVTAKLRFSEASGTETRFGQEGLNDYRDLVPDEIENSNGPMRDENLPRSNNTDGFGQGSGKGNRKPTRGSMGPMKKKLGLELISNSINQLVACQRDLDVQNINTCSNILSISECMDMVDHIDANEKGTPLPRKMEKWLRQQGLSGNSYRFLYGDLKDLISMIQKAKSKPINLSDDIKPRVIPLFIKTLQEYGTNSFIWLGPRPSVLITDPELVKEVLTKNYIYQKPQSMNPLAKLLVQGVVSYEADKWAKHRKIINPSFHLEKLKLMMPAFYLSCDEILSKWEQSLSLGGSCELDVWPFLQNLSSDAISRTAFGSSYQEGRRIFELQREQAEHIIKVVQSIYVPGWRFVPTKRNKRIKENEKEVQASIRDIINRRLKAMEAGEARNDDLLGILLESNFQEIKQHGNKSFGISIDEVVEECKLFYFVGQETTSVLLVWTLVLLSTHADWQTRAREEVLQVFGSEKPDFNGLNHLKIVTMILYEVLRLYPPLVALNRTVHEETRLGKLLLPAGTQLSLQTVLLHHDCEIWGEDAMEFKPERFSEGVSKAQKKQGLYFPFGWGPRICIGQTFAMTEAKMAMAMILQRFSFELSPSYTHAPHASITLQPQHGAHLILHRI</sequence>
<feature type="region of interest" description="Disordered" evidence="13">
    <location>
        <begin position="1"/>
        <end position="78"/>
    </location>
</feature>
<dbReference type="GO" id="GO:0009753">
    <property type="term" value="P:response to jasmonic acid"/>
    <property type="evidence" value="ECO:0007669"/>
    <property type="project" value="UniProtKB-ARBA"/>
</dbReference>
<dbReference type="Proteomes" id="UP001604277">
    <property type="component" value="Unassembled WGS sequence"/>
</dbReference>
<gene>
    <name evidence="14" type="ORF">Fot_40760</name>
</gene>
<dbReference type="PANTHER" id="PTHR24282">
    <property type="entry name" value="CYTOCHROME P450 FAMILY MEMBER"/>
    <property type="match status" value="1"/>
</dbReference>
<keyword evidence="15" id="KW-1185">Reference proteome</keyword>
<dbReference type="PANTHER" id="PTHR24282:SF273">
    <property type="entry name" value="CYTOCHROME P450 CYP72A219-LIKE"/>
    <property type="match status" value="1"/>
</dbReference>
<protein>
    <submittedName>
        <fullName evidence="14">Cytochrome</fullName>
    </submittedName>
</protein>
<dbReference type="InterPro" id="IPR036396">
    <property type="entry name" value="Cyt_P450_sf"/>
</dbReference>
<dbReference type="GO" id="GO:0009820">
    <property type="term" value="P:alkaloid metabolic process"/>
    <property type="evidence" value="ECO:0007669"/>
    <property type="project" value="UniProtKB-ARBA"/>
</dbReference>
<evidence type="ECO:0000256" key="10">
    <source>
        <dbReference type="ARBA" id="ARBA00023136"/>
    </source>
</evidence>
<keyword evidence="3 11" id="KW-0349">Heme</keyword>
<comment type="caution">
    <text evidence="14">The sequence shown here is derived from an EMBL/GenBank/DDBJ whole genome shotgun (WGS) entry which is preliminary data.</text>
</comment>
<evidence type="ECO:0000256" key="7">
    <source>
        <dbReference type="ARBA" id="ARBA00023002"/>
    </source>
</evidence>
<proteinExistence type="inferred from homology"/>
<evidence type="ECO:0000256" key="4">
    <source>
        <dbReference type="ARBA" id="ARBA00022692"/>
    </source>
</evidence>
<evidence type="ECO:0000256" key="6">
    <source>
        <dbReference type="ARBA" id="ARBA00022989"/>
    </source>
</evidence>
<dbReference type="PRINTS" id="PR00385">
    <property type="entry name" value="P450"/>
</dbReference>
<comment type="cofactor">
    <cofactor evidence="11">
        <name>heme</name>
        <dbReference type="ChEBI" id="CHEBI:30413"/>
    </cofactor>
</comment>
<dbReference type="InterPro" id="IPR001128">
    <property type="entry name" value="Cyt_P450"/>
</dbReference>
<name>A0ABD1SAY5_9LAMI</name>
<dbReference type="FunFam" id="1.10.630.10:FF:000029">
    <property type="entry name" value="Cytochrome P450 734A1"/>
    <property type="match status" value="1"/>
</dbReference>
<dbReference type="GO" id="GO:0004497">
    <property type="term" value="F:monooxygenase activity"/>
    <property type="evidence" value="ECO:0007669"/>
    <property type="project" value="UniProtKB-KW"/>
</dbReference>
<dbReference type="GO" id="GO:0016020">
    <property type="term" value="C:membrane"/>
    <property type="evidence" value="ECO:0007669"/>
    <property type="project" value="UniProtKB-SubCell"/>
</dbReference>
<dbReference type="EMBL" id="JBFOLJ010000011">
    <property type="protein sequence ID" value="KAL2497003.1"/>
    <property type="molecule type" value="Genomic_DNA"/>
</dbReference>
<keyword evidence="8 11" id="KW-0408">Iron</keyword>
<keyword evidence="4" id="KW-0812">Transmembrane</keyword>
<accession>A0ABD1SAY5</accession>
<dbReference type="GO" id="GO:0046872">
    <property type="term" value="F:metal ion binding"/>
    <property type="evidence" value="ECO:0007669"/>
    <property type="project" value="UniProtKB-KW"/>
</dbReference>
<evidence type="ECO:0000256" key="1">
    <source>
        <dbReference type="ARBA" id="ARBA00004167"/>
    </source>
</evidence>
<evidence type="ECO:0000256" key="5">
    <source>
        <dbReference type="ARBA" id="ARBA00022723"/>
    </source>
</evidence>
<reference evidence="15" key="1">
    <citation type="submission" date="2024-07" db="EMBL/GenBank/DDBJ databases">
        <title>Two chromosome-level genome assemblies of Korean endemic species Abeliophyllum distichum and Forsythia ovata (Oleaceae).</title>
        <authorList>
            <person name="Jang H."/>
        </authorList>
    </citation>
    <scope>NUCLEOTIDE SEQUENCE [LARGE SCALE GENOMIC DNA]</scope>
</reference>
<comment type="subcellular location">
    <subcellularLocation>
        <location evidence="1">Membrane</location>
        <topology evidence="1">Single-pass membrane protein</topology>
    </subcellularLocation>
</comment>
<dbReference type="AlphaFoldDB" id="A0ABD1SAY5"/>
<evidence type="ECO:0000256" key="8">
    <source>
        <dbReference type="ARBA" id="ARBA00023004"/>
    </source>
</evidence>
<dbReference type="Gene3D" id="1.10.630.10">
    <property type="entry name" value="Cytochrome P450"/>
    <property type="match status" value="1"/>
</dbReference>
<feature type="binding site" description="axial binding residue" evidence="11">
    <location>
        <position position="569"/>
    </location>
    <ligand>
        <name>heme</name>
        <dbReference type="ChEBI" id="CHEBI:30413"/>
    </ligand>
    <ligandPart>
        <name>Fe</name>
        <dbReference type="ChEBI" id="CHEBI:18248"/>
    </ligandPart>
</feature>
<evidence type="ECO:0000256" key="9">
    <source>
        <dbReference type="ARBA" id="ARBA00023033"/>
    </source>
</evidence>